<proteinExistence type="inferred from homology"/>
<gene>
    <name evidence="2" type="ORF">VP1G_06055</name>
</gene>
<dbReference type="GO" id="GO:0003735">
    <property type="term" value="F:structural constituent of ribosome"/>
    <property type="evidence" value="ECO:0007669"/>
    <property type="project" value="InterPro"/>
</dbReference>
<organism evidence="2 3">
    <name type="scientific">Cytospora mali</name>
    <name type="common">Apple Valsa canker fungus</name>
    <name type="synonym">Valsa mali</name>
    <dbReference type="NCBI Taxonomy" id="578113"/>
    <lineage>
        <taxon>Eukaryota</taxon>
        <taxon>Fungi</taxon>
        <taxon>Dikarya</taxon>
        <taxon>Ascomycota</taxon>
        <taxon>Pezizomycotina</taxon>
        <taxon>Sordariomycetes</taxon>
        <taxon>Sordariomycetidae</taxon>
        <taxon>Diaporthales</taxon>
        <taxon>Cytosporaceae</taxon>
        <taxon>Cytospora</taxon>
    </lineage>
</organism>
<dbReference type="CDD" id="cd15465">
    <property type="entry name" value="bS6_mito"/>
    <property type="match status" value="1"/>
</dbReference>
<comment type="similarity">
    <text evidence="1">Belongs to the bacterial ribosomal protein bS6 family.</text>
</comment>
<dbReference type="GO" id="GO:0006412">
    <property type="term" value="P:translation"/>
    <property type="evidence" value="ECO:0007669"/>
    <property type="project" value="InterPro"/>
</dbReference>
<dbReference type="AlphaFoldDB" id="A0A194V4Q8"/>
<evidence type="ECO:0000313" key="2">
    <source>
        <dbReference type="EMBL" id="KUI58821.1"/>
    </source>
</evidence>
<dbReference type="Pfam" id="PF01250">
    <property type="entry name" value="Ribosomal_S6"/>
    <property type="match status" value="1"/>
</dbReference>
<dbReference type="SUPFAM" id="SSF54995">
    <property type="entry name" value="Ribosomal protein S6"/>
    <property type="match status" value="1"/>
</dbReference>
<dbReference type="STRING" id="694573.A0A194V4Q8"/>
<dbReference type="EMBL" id="KN714719">
    <property type="protein sequence ID" value="KUI58821.1"/>
    <property type="molecule type" value="Genomic_DNA"/>
</dbReference>
<name>A0A194V4Q8_CYTMA</name>
<dbReference type="GO" id="GO:0070181">
    <property type="term" value="F:small ribosomal subunit rRNA binding"/>
    <property type="evidence" value="ECO:0007669"/>
    <property type="project" value="TreeGrafter"/>
</dbReference>
<evidence type="ECO:0000256" key="1">
    <source>
        <dbReference type="ARBA" id="ARBA00009512"/>
    </source>
</evidence>
<dbReference type="OrthoDB" id="10259681at2759"/>
<keyword evidence="2" id="KW-0689">Ribosomal protein</keyword>
<dbReference type="PANTHER" id="PTHR21011:SF1">
    <property type="entry name" value="SMALL RIBOSOMAL SUBUNIT PROTEIN BS6M"/>
    <property type="match status" value="1"/>
</dbReference>
<dbReference type="Gene3D" id="3.30.70.60">
    <property type="match status" value="1"/>
</dbReference>
<dbReference type="InterPro" id="IPR035980">
    <property type="entry name" value="Ribosomal_bS6_sf"/>
</dbReference>
<reference evidence="3" key="1">
    <citation type="submission" date="2014-12" db="EMBL/GenBank/DDBJ databases">
        <title>Genome Sequence of Valsa Canker Pathogens Uncovers a Specific Adaption of Colonization on Woody Bark.</title>
        <authorList>
            <person name="Yin Z."/>
            <person name="Liu H."/>
            <person name="Gao X."/>
            <person name="Li Z."/>
            <person name="Song N."/>
            <person name="Ke X."/>
            <person name="Dai Q."/>
            <person name="Wu Y."/>
            <person name="Sun Y."/>
            <person name="Xu J.-R."/>
            <person name="Kang Z.K."/>
            <person name="Wang L."/>
            <person name="Huang L."/>
        </authorList>
    </citation>
    <scope>NUCLEOTIDE SEQUENCE [LARGE SCALE GENOMIC DNA]</scope>
    <source>
        <strain evidence="3">SXYL134</strain>
    </source>
</reference>
<accession>A0A194V4Q8</accession>
<evidence type="ECO:0000313" key="3">
    <source>
        <dbReference type="Proteomes" id="UP000078576"/>
    </source>
</evidence>
<sequence length="153" mass="17153">MLYEMIGIVRPGNLAEVKEYAPRPLRTQHYSLLAPSTGLAFPPIPRSLPMPLYALRIVLAAGQLVLRQGGVIRSVDNWGIFALPRTISKAQQLHHNGHYFCMRYDASTETQHAVKNTMSLDPRVIRSTSVKLGDNKLETLSKFGQVNWLNSAR</sequence>
<dbReference type="InterPro" id="IPR014717">
    <property type="entry name" value="Transl_elong_EF1B/ribsomal_bS6"/>
</dbReference>
<protein>
    <submittedName>
        <fullName evidence="2">37S ribosomal protein MRP17, mitochondrial</fullName>
    </submittedName>
</protein>
<dbReference type="Proteomes" id="UP000078576">
    <property type="component" value="Unassembled WGS sequence"/>
</dbReference>
<dbReference type="InterPro" id="IPR000529">
    <property type="entry name" value="Ribosomal_bS6"/>
</dbReference>
<keyword evidence="2" id="KW-0687">Ribonucleoprotein</keyword>
<dbReference type="PANTHER" id="PTHR21011">
    <property type="entry name" value="MITOCHONDRIAL 28S RIBOSOMAL PROTEIN S6"/>
    <property type="match status" value="1"/>
</dbReference>
<keyword evidence="3" id="KW-1185">Reference proteome</keyword>
<dbReference type="GO" id="GO:0005763">
    <property type="term" value="C:mitochondrial small ribosomal subunit"/>
    <property type="evidence" value="ECO:0007669"/>
    <property type="project" value="TreeGrafter"/>
</dbReference>